<name>A0A1C4XHI2_MICEC</name>
<dbReference type="OrthoDB" id="3298732at2"/>
<gene>
    <name evidence="1" type="ORF">GA0070618_3061</name>
</gene>
<sequence>MESFVYVYERPAALPAAIAPLSAVRTALTVGLPVPQAHQTQDQTELLLTVAPTGNEGTSGFTGKGIQVAMKRRLAVRGVPPRGRPV</sequence>
<dbReference type="EMBL" id="LT607413">
    <property type="protein sequence ID" value="SCF07935.1"/>
    <property type="molecule type" value="Genomic_DNA"/>
</dbReference>
<dbReference type="AlphaFoldDB" id="A0A1C4XHI2"/>
<protein>
    <submittedName>
        <fullName evidence="1">Uncharacterized protein</fullName>
    </submittedName>
</protein>
<evidence type="ECO:0000313" key="1">
    <source>
        <dbReference type="EMBL" id="SCF07935.1"/>
    </source>
</evidence>
<dbReference type="InParanoid" id="A0A1C4XHI2"/>
<evidence type="ECO:0000313" key="2">
    <source>
        <dbReference type="Proteomes" id="UP000198253"/>
    </source>
</evidence>
<keyword evidence="2" id="KW-1185">Reference proteome</keyword>
<reference evidence="2" key="1">
    <citation type="submission" date="2016-06" db="EMBL/GenBank/DDBJ databases">
        <authorList>
            <person name="Varghese N."/>
            <person name="Submissions Spin"/>
        </authorList>
    </citation>
    <scope>NUCLEOTIDE SEQUENCE [LARGE SCALE GENOMIC DNA]</scope>
    <source>
        <strain evidence="2">DSM 43816</strain>
    </source>
</reference>
<dbReference type="Proteomes" id="UP000198253">
    <property type="component" value="Chromosome I"/>
</dbReference>
<accession>A0A1C4XHI2</accession>
<proteinExistence type="predicted"/>
<organism evidence="1 2">
    <name type="scientific">Micromonospora echinospora</name>
    <name type="common">Micromonospora purpurea</name>
    <dbReference type="NCBI Taxonomy" id="1877"/>
    <lineage>
        <taxon>Bacteria</taxon>
        <taxon>Bacillati</taxon>
        <taxon>Actinomycetota</taxon>
        <taxon>Actinomycetes</taxon>
        <taxon>Micromonosporales</taxon>
        <taxon>Micromonosporaceae</taxon>
        <taxon>Micromonospora</taxon>
    </lineage>
</organism>
<dbReference type="RefSeq" id="WP_088982228.1">
    <property type="nucleotide sequence ID" value="NZ_LT607413.1"/>
</dbReference>